<keyword evidence="6" id="KW-0255">Endonuclease</keyword>
<dbReference type="SUPFAM" id="SSF116734">
    <property type="entry name" value="DNA methylase specificity domain"/>
    <property type="match status" value="2"/>
</dbReference>
<dbReference type="InterPro" id="IPR000055">
    <property type="entry name" value="Restrct_endonuc_typeI_TRD"/>
</dbReference>
<protein>
    <submittedName>
        <fullName evidence="6">Restriction endonuclease subunit S</fullName>
    </submittedName>
</protein>
<proteinExistence type="inferred from homology"/>
<evidence type="ECO:0000313" key="6">
    <source>
        <dbReference type="EMBL" id="EDH1110584.1"/>
    </source>
</evidence>
<dbReference type="PANTHER" id="PTHR43140:SF1">
    <property type="entry name" value="TYPE I RESTRICTION ENZYME ECOKI SPECIFICITY SUBUNIT"/>
    <property type="match status" value="1"/>
</dbReference>
<dbReference type="PANTHER" id="PTHR43140">
    <property type="entry name" value="TYPE-1 RESTRICTION ENZYME ECOKI SPECIFICITY PROTEIN"/>
    <property type="match status" value="1"/>
</dbReference>
<dbReference type="CDD" id="cd17521">
    <property type="entry name" value="RMtype1_S_Sau13435ORF2165P_TRD2-CR2_like"/>
    <property type="match status" value="1"/>
</dbReference>
<keyword evidence="2" id="KW-0680">Restriction system</keyword>
<gene>
    <name evidence="6" type="ORF">GCX84_13645</name>
</gene>
<evidence type="ECO:0000256" key="4">
    <source>
        <dbReference type="SAM" id="Coils"/>
    </source>
</evidence>
<evidence type="ECO:0000256" key="3">
    <source>
        <dbReference type="ARBA" id="ARBA00023125"/>
    </source>
</evidence>
<evidence type="ECO:0000256" key="2">
    <source>
        <dbReference type="ARBA" id="ARBA00022747"/>
    </source>
</evidence>
<feature type="domain" description="Type I restriction modification DNA specificity" evidence="5">
    <location>
        <begin position="102"/>
        <end position="278"/>
    </location>
</feature>
<dbReference type="EMBL" id="AAMGKT010000009">
    <property type="protein sequence ID" value="EDH1110584.1"/>
    <property type="molecule type" value="Genomic_DNA"/>
</dbReference>
<accession>A0A3V1GL89</accession>
<dbReference type="GO" id="GO:0004519">
    <property type="term" value="F:endonuclease activity"/>
    <property type="evidence" value="ECO:0007669"/>
    <property type="project" value="UniProtKB-KW"/>
</dbReference>
<comment type="caution">
    <text evidence="6">The sequence shown here is derived from an EMBL/GenBank/DDBJ whole genome shotgun (WGS) entry which is preliminary data.</text>
</comment>
<keyword evidence="6" id="KW-0540">Nuclease</keyword>
<evidence type="ECO:0000259" key="5">
    <source>
        <dbReference type="Pfam" id="PF01420"/>
    </source>
</evidence>
<dbReference type="GO" id="GO:0009307">
    <property type="term" value="P:DNA restriction-modification system"/>
    <property type="evidence" value="ECO:0007669"/>
    <property type="project" value="UniProtKB-KW"/>
</dbReference>
<feature type="coiled-coil region" evidence="4">
    <location>
        <begin position="546"/>
        <end position="573"/>
    </location>
</feature>
<keyword evidence="6" id="KW-0378">Hydrolase</keyword>
<dbReference type="CDD" id="cd17253">
    <property type="entry name" value="RMtype1_S_Eco933I-TRD2-CR2_like"/>
    <property type="match status" value="1"/>
</dbReference>
<comment type="similarity">
    <text evidence="1">Belongs to the type-I restriction system S methylase family.</text>
</comment>
<dbReference type="InterPro" id="IPR051212">
    <property type="entry name" value="Type-I_RE_S_subunit"/>
</dbReference>
<evidence type="ECO:0000256" key="1">
    <source>
        <dbReference type="ARBA" id="ARBA00010923"/>
    </source>
</evidence>
<dbReference type="RefSeq" id="WP_063809595.1">
    <property type="nucleotide sequence ID" value="NZ_JADDHO010000007.1"/>
</dbReference>
<dbReference type="InterPro" id="IPR044946">
    <property type="entry name" value="Restrct_endonuc_typeI_TRD_sf"/>
</dbReference>
<keyword evidence="4" id="KW-0175">Coiled coil</keyword>
<dbReference type="GO" id="GO:0003677">
    <property type="term" value="F:DNA binding"/>
    <property type="evidence" value="ECO:0007669"/>
    <property type="project" value="UniProtKB-KW"/>
</dbReference>
<sequence>MAVEKLIVDHIDTWTTALQTRSTAGRGSSGKIDLYGIKKLRELILELAVRGKLVPQDPNDEPASELLKRIAAEKAELVKQGKIKKQKPLPEISEEEKPFELPVGWEWVRLEDVTDNIHYGYTASADVTKKVKLLRITDIQDDKVIWRNVPGCEIKDSDIEQYQLQPNDIVIARTGGTVGKSYLVDDLQYIAVFASYLIRLKYIKFTNANYTKIFLGSQLYWLQLYNGVTGTGQPNVNGNTLKKMFFPLPPSNEQNKICSRVQTLLNLCDQLEQHSLTSLDAHQQLVETLLTTLTDSQNAEELAENWAHISEHFGTLFTTEASIDALKQTILQLAVMGKLVPQDPNDEPASELLKRIAQEKAQLVKDGKIKKQKPLPPISDEEKPFELPEGWEWSLFEDVVDIQSGITKGRNLANRKLISIPYLRVANVQRGYLDLSEVKEIDIPEEEKDKYHVIKGDLLITEGGDWDTVGRTTVWCHDWYIANQNHVFKGRIIGQGIDPYWLETYMNSPYSRDYFASASKQTTNLASINKTQLRGCPVAIPPSSEAEKIMLKLNDFNELCEKLKLQIQSAQQTQLHLADALTDAAIN</sequence>
<organism evidence="6">
    <name type="scientific">Salmonella enterica I</name>
    <dbReference type="NCBI Taxonomy" id="59201"/>
    <lineage>
        <taxon>Bacteria</taxon>
        <taxon>Pseudomonadati</taxon>
        <taxon>Pseudomonadota</taxon>
        <taxon>Gammaproteobacteria</taxon>
        <taxon>Enterobacterales</taxon>
        <taxon>Enterobacteriaceae</taxon>
        <taxon>Salmonella</taxon>
    </lineage>
</organism>
<reference evidence="6" key="1">
    <citation type="submission" date="2019-10" db="EMBL/GenBank/DDBJ databases">
        <authorList>
            <person name="Ashton P.M."/>
            <person name="Dallman T."/>
            <person name="Nair S."/>
            <person name="De Pinna E."/>
            <person name="Peters T."/>
            <person name="Grant K."/>
        </authorList>
    </citation>
    <scope>NUCLEOTIDE SEQUENCE</scope>
    <source>
        <strain evidence="6">821059</strain>
    </source>
</reference>
<feature type="domain" description="Type I restriction modification DNA specificity" evidence="5">
    <location>
        <begin position="388"/>
        <end position="564"/>
    </location>
</feature>
<dbReference type="Gene3D" id="3.90.220.20">
    <property type="entry name" value="DNA methylase specificity domains"/>
    <property type="match status" value="2"/>
</dbReference>
<name>A0A3V1GL89_SALET</name>
<dbReference type="AlphaFoldDB" id="A0A3V1GL89"/>
<dbReference type="Pfam" id="PF01420">
    <property type="entry name" value="Methylase_S"/>
    <property type="match status" value="2"/>
</dbReference>
<keyword evidence="3" id="KW-0238">DNA-binding</keyword>